<accession>A0A2S4UUB8</accession>
<reference evidence="7" key="2">
    <citation type="journal article" date="2018" name="BMC Genomics">
        <title>Genomic insights into host adaptation between the wheat stripe rust pathogen (Puccinia striiformis f. sp. tritici) and the barley stripe rust pathogen (Puccinia striiformis f. sp. hordei).</title>
        <authorList>
            <person name="Xia C."/>
            <person name="Wang M."/>
            <person name="Yin C."/>
            <person name="Cornejo O.E."/>
            <person name="Hulbert S.H."/>
            <person name="Chen X."/>
        </authorList>
    </citation>
    <scope>NUCLEOTIDE SEQUENCE [LARGE SCALE GENOMIC DNA]</scope>
    <source>
        <strain evidence="7">93TX-2</strain>
    </source>
</reference>
<evidence type="ECO:0000313" key="7">
    <source>
        <dbReference type="Proteomes" id="UP000238274"/>
    </source>
</evidence>
<comment type="caution">
    <text evidence="6">The sequence shown here is derived from an EMBL/GenBank/DDBJ whole genome shotgun (WGS) entry which is preliminary data.</text>
</comment>
<dbReference type="GO" id="GO:0016614">
    <property type="term" value="F:oxidoreductase activity, acting on CH-OH group of donors"/>
    <property type="evidence" value="ECO:0007669"/>
    <property type="project" value="InterPro"/>
</dbReference>
<proteinExistence type="inferred from homology"/>
<dbReference type="GO" id="GO:0050660">
    <property type="term" value="F:flavin adenine dinucleotide binding"/>
    <property type="evidence" value="ECO:0007669"/>
    <property type="project" value="InterPro"/>
</dbReference>
<dbReference type="PIRSF" id="PIRSF000137">
    <property type="entry name" value="Alcohol_oxidase"/>
    <property type="match status" value="1"/>
</dbReference>
<dbReference type="VEuPathDB" id="FungiDB:PSHT_12834"/>
<feature type="region of interest" description="Disordered" evidence="4">
    <location>
        <begin position="1"/>
        <end position="33"/>
    </location>
</feature>
<keyword evidence="7" id="KW-1185">Reference proteome</keyword>
<dbReference type="OrthoDB" id="269227at2759"/>
<dbReference type="InterPro" id="IPR007867">
    <property type="entry name" value="GMC_OxRtase_C"/>
</dbReference>
<dbReference type="VEuPathDB" id="FungiDB:PSTT_11109"/>
<evidence type="ECO:0000259" key="5">
    <source>
        <dbReference type="PROSITE" id="PS00624"/>
    </source>
</evidence>
<feature type="compositionally biased region" description="Basic and acidic residues" evidence="4">
    <location>
        <begin position="1"/>
        <end position="12"/>
    </location>
</feature>
<dbReference type="Proteomes" id="UP000238274">
    <property type="component" value="Unassembled WGS sequence"/>
</dbReference>
<dbReference type="EMBL" id="PKSM01000242">
    <property type="protein sequence ID" value="POW00873.1"/>
    <property type="molecule type" value="Genomic_DNA"/>
</dbReference>
<feature type="binding site" evidence="3">
    <location>
        <position position="116"/>
    </location>
    <ligand>
        <name>FAD</name>
        <dbReference type="ChEBI" id="CHEBI:57692"/>
    </ligand>
</feature>
<dbReference type="PANTHER" id="PTHR11552:SF152">
    <property type="entry name" value="OXIDASE (CODA), PUTATIVE (AFU_ORTHOLOGUE AFUA_8G04090)-RELATED"/>
    <property type="match status" value="1"/>
</dbReference>
<organism evidence="6 7">
    <name type="scientific">Puccinia striiformis</name>
    <dbReference type="NCBI Taxonomy" id="27350"/>
    <lineage>
        <taxon>Eukaryota</taxon>
        <taxon>Fungi</taxon>
        <taxon>Dikarya</taxon>
        <taxon>Basidiomycota</taxon>
        <taxon>Pucciniomycotina</taxon>
        <taxon>Pucciniomycetes</taxon>
        <taxon>Pucciniales</taxon>
        <taxon>Pucciniaceae</taxon>
        <taxon>Puccinia</taxon>
    </lineage>
</organism>
<evidence type="ECO:0000256" key="4">
    <source>
        <dbReference type="SAM" id="MobiDB-lite"/>
    </source>
</evidence>
<comment type="similarity">
    <text evidence="2">Belongs to the GMC oxidoreductase family.</text>
</comment>
<reference evidence="6 7" key="1">
    <citation type="submission" date="2017-12" db="EMBL/GenBank/DDBJ databases">
        <title>Gene loss provides genomic basis for host adaptation in cereal stripe rust fungi.</title>
        <authorList>
            <person name="Xia C."/>
        </authorList>
    </citation>
    <scope>NUCLEOTIDE SEQUENCE [LARGE SCALE GENOMIC DNA]</scope>
    <source>
        <strain evidence="6 7">93TX-2</strain>
    </source>
</reference>
<dbReference type="Pfam" id="PF00732">
    <property type="entry name" value="GMC_oxred_N"/>
    <property type="match status" value="1"/>
</dbReference>
<gene>
    <name evidence="6" type="ORF">PSHT_12834</name>
</gene>
<reference evidence="7" key="3">
    <citation type="journal article" date="2018" name="Mol. Plant Microbe Interact.">
        <title>Genome sequence resources for the wheat stripe rust pathogen (Puccinia striiformis f. sp. tritici) and the barley stripe rust pathogen (Puccinia striiformis f. sp. hordei).</title>
        <authorList>
            <person name="Xia C."/>
            <person name="Wang M."/>
            <person name="Yin C."/>
            <person name="Cornejo O.E."/>
            <person name="Hulbert S.H."/>
            <person name="Chen X."/>
        </authorList>
    </citation>
    <scope>NUCLEOTIDE SEQUENCE [LARGE SCALE GENOMIC DNA]</scope>
    <source>
        <strain evidence="7">93TX-2</strain>
    </source>
</reference>
<dbReference type="Gene3D" id="3.50.50.60">
    <property type="entry name" value="FAD/NAD(P)-binding domain"/>
    <property type="match status" value="2"/>
</dbReference>
<evidence type="ECO:0000256" key="2">
    <source>
        <dbReference type="ARBA" id="ARBA00010790"/>
    </source>
</evidence>
<dbReference type="PROSITE" id="PS00624">
    <property type="entry name" value="GMC_OXRED_2"/>
    <property type="match status" value="1"/>
</dbReference>
<feature type="domain" description="Glucose-methanol-choline oxidoreductase N-terminal" evidence="5">
    <location>
        <begin position="288"/>
        <end position="302"/>
    </location>
</feature>
<dbReference type="InterPro" id="IPR036188">
    <property type="entry name" value="FAD/NAD-bd_sf"/>
</dbReference>
<evidence type="ECO:0000256" key="1">
    <source>
        <dbReference type="ARBA" id="ARBA00001974"/>
    </source>
</evidence>
<dbReference type="Gene3D" id="3.30.560.10">
    <property type="entry name" value="Glucose Oxidase, domain 3"/>
    <property type="match status" value="1"/>
</dbReference>
<evidence type="ECO:0000313" key="6">
    <source>
        <dbReference type="EMBL" id="POW00873.1"/>
    </source>
</evidence>
<keyword evidence="3" id="KW-0274">FAD</keyword>
<dbReference type="InterPro" id="IPR000172">
    <property type="entry name" value="GMC_OxRdtase_N"/>
</dbReference>
<sequence>MVAHQNHNELQRPENPQVTDSAKPEIPAQAQSSPEMEYDYVIVGGGTAGCVLAHRLSEDPNISVLVIEGGPNDQNLDSVLKLKNWINLLNGPLDYSYPIKEQVRGNSHIIHSRAKVLGGCSSHNTLISFFPFPEDMDDWVQAGARGWEWEKFKVYAEKVKSHIQPVAKKDQNALAGAFIDAAQDALQLPRIDDFAQWMKDGGHSPWREGVGWLSVAYHPETGTRSSASVAYVHEILGKRKNLTIWFEAWTSKLVVSGSQKTVTGVQVELKDGRKVFVKAKKEVCLCAGAVDSPRLLLLSGIGPRKQLEDLNIPVVHHLPGVGENLLDHPETIIMWRTGPQPLQTVMKSEVGVFNRRPTATDSRPDMMSHIYQIPFAENTERLGYPRPEHAFCVTPNIPKSKGKLYLTSSDPKVKPELDFRYFTDPEDYDAKTLVDGIKQARLIAKSEPFKTWLLEEVAPGPTVTSDEDLSLYARKASHTVYHPAPVPYPSYLHPIADQIDPPIDQGTCKMGSAQDEMAVVDPDMKVKGLKNIRSMISVNPMITVIMIGEKASDLILNDYYAIDSKL</sequence>
<dbReference type="AlphaFoldDB" id="A0A2S4UUB8"/>
<keyword evidence="3" id="KW-0285">Flavoprotein</keyword>
<comment type="cofactor">
    <cofactor evidence="1 3">
        <name>FAD</name>
        <dbReference type="ChEBI" id="CHEBI:57692"/>
    </cofactor>
</comment>
<dbReference type="PANTHER" id="PTHR11552">
    <property type="entry name" value="GLUCOSE-METHANOL-CHOLINE GMC OXIDOREDUCTASE"/>
    <property type="match status" value="1"/>
</dbReference>
<dbReference type="InterPro" id="IPR012132">
    <property type="entry name" value="GMC_OxRdtase"/>
</dbReference>
<evidence type="ECO:0000256" key="3">
    <source>
        <dbReference type="PIRSR" id="PIRSR000137-2"/>
    </source>
</evidence>
<dbReference type="SUPFAM" id="SSF51905">
    <property type="entry name" value="FAD/NAD(P)-binding domain"/>
    <property type="match status" value="1"/>
</dbReference>
<name>A0A2S4UUB8_9BASI</name>
<dbReference type="SUPFAM" id="SSF54373">
    <property type="entry name" value="FAD-linked reductases, C-terminal domain"/>
    <property type="match status" value="1"/>
</dbReference>
<protein>
    <recommendedName>
        <fullName evidence="5">Glucose-methanol-choline oxidoreductase N-terminal domain-containing protein</fullName>
    </recommendedName>
</protein>
<dbReference type="Pfam" id="PF05199">
    <property type="entry name" value="GMC_oxred_C"/>
    <property type="match status" value="2"/>
</dbReference>